<proteinExistence type="predicted"/>
<protein>
    <submittedName>
        <fullName evidence="2">Uncharacterized protein</fullName>
    </submittedName>
</protein>
<gene>
    <name evidence="2" type="ORF">UFOVP410_131</name>
</gene>
<keyword evidence="1" id="KW-0175">Coiled coil</keyword>
<sequence length="79" mass="8979">MKTPEQIAEKYAKIVWDDSDLAPEDRAVERHVVIGAIGAKMGFLAGYKAASDKHFEQIRHLESELQQAKNLVMRLEAER</sequence>
<dbReference type="EMBL" id="LR796388">
    <property type="protein sequence ID" value="CAB4141292.1"/>
    <property type="molecule type" value="Genomic_DNA"/>
</dbReference>
<reference evidence="2" key="1">
    <citation type="submission" date="2020-04" db="EMBL/GenBank/DDBJ databases">
        <authorList>
            <person name="Chiriac C."/>
            <person name="Salcher M."/>
            <person name="Ghai R."/>
            <person name="Kavagutti S V."/>
        </authorList>
    </citation>
    <scope>NUCLEOTIDE SEQUENCE</scope>
</reference>
<evidence type="ECO:0000256" key="1">
    <source>
        <dbReference type="SAM" id="Coils"/>
    </source>
</evidence>
<feature type="coiled-coil region" evidence="1">
    <location>
        <begin position="51"/>
        <end position="78"/>
    </location>
</feature>
<evidence type="ECO:0000313" key="2">
    <source>
        <dbReference type="EMBL" id="CAB4141292.1"/>
    </source>
</evidence>
<organism evidence="2">
    <name type="scientific">uncultured Caudovirales phage</name>
    <dbReference type="NCBI Taxonomy" id="2100421"/>
    <lineage>
        <taxon>Viruses</taxon>
        <taxon>Duplodnaviria</taxon>
        <taxon>Heunggongvirae</taxon>
        <taxon>Uroviricota</taxon>
        <taxon>Caudoviricetes</taxon>
        <taxon>Peduoviridae</taxon>
        <taxon>Maltschvirus</taxon>
        <taxon>Maltschvirus maltsch</taxon>
    </lineage>
</organism>
<accession>A0A6J5M552</accession>
<name>A0A6J5M552_9CAUD</name>